<dbReference type="Proteomes" id="UP000271162">
    <property type="component" value="Unassembled WGS sequence"/>
</dbReference>
<evidence type="ECO:0000313" key="2">
    <source>
        <dbReference type="EMBL" id="VDL78937.1"/>
    </source>
</evidence>
<dbReference type="EMBL" id="UYSL01021698">
    <property type="protein sequence ID" value="VDL78937.1"/>
    <property type="molecule type" value="Genomic_DNA"/>
</dbReference>
<dbReference type="AlphaFoldDB" id="A0A0N4YF31"/>
<dbReference type="WBParaSite" id="NBR_0001534201-mRNA-1">
    <property type="protein sequence ID" value="NBR_0001534201-mRNA-1"/>
    <property type="gene ID" value="NBR_0001534201"/>
</dbReference>
<keyword evidence="3" id="KW-1185">Reference proteome</keyword>
<name>A0A0N4YF31_NIPBR</name>
<feature type="region of interest" description="Disordered" evidence="1">
    <location>
        <begin position="1"/>
        <end position="33"/>
    </location>
</feature>
<accession>A0A0N4YF31</accession>
<feature type="compositionally biased region" description="Polar residues" evidence="1">
    <location>
        <begin position="23"/>
        <end position="33"/>
    </location>
</feature>
<evidence type="ECO:0000313" key="3">
    <source>
        <dbReference type="Proteomes" id="UP000271162"/>
    </source>
</evidence>
<sequence length="138" mass="14504">MGGTEPPSTTVYDFVPIEKHAETTPSGIEQRSAAATAQFDPLQGAPQMAQMAPPQPLPTVPVAPLGKIAPGVSPQMSLVIPLGIRPETVQQVGGMVGRIMDSVRDFIGAMAWGPPVPEPIVTRFKRKTPHGDASDDNA</sequence>
<protein>
    <submittedName>
        <fullName evidence="4">ESX-1 secretion-associated protein EspI</fullName>
    </submittedName>
</protein>
<feature type="compositionally biased region" description="Polar residues" evidence="1">
    <location>
        <begin position="1"/>
        <end position="11"/>
    </location>
</feature>
<reference evidence="4" key="1">
    <citation type="submission" date="2017-02" db="UniProtKB">
        <authorList>
            <consortium name="WormBaseParasite"/>
        </authorList>
    </citation>
    <scope>IDENTIFICATION</scope>
</reference>
<evidence type="ECO:0000256" key="1">
    <source>
        <dbReference type="SAM" id="MobiDB-lite"/>
    </source>
</evidence>
<proteinExistence type="predicted"/>
<evidence type="ECO:0000313" key="4">
    <source>
        <dbReference type="WBParaSite" id="NBR_0001534201-mRNA-1"/>
    </source>
</evidence>
<organism evidence="4">
    <name type="scientific">Nippostrongylus brasiliensis</name>
    <name type="common">Rat hookworm</name>
    <dbReference type="NCBI Taxonomy" id="27835"/>
    <lineage>
        <taxon>Eukaryota</taxon>
        <taxon>Metazoa</taxon>
        <taxon>Ecdysozoa</taxon>
        <taxon>Nematoda</taxon>
        <taxon>Chromadorea</taxon>
        <taxon>Rhabditida</taxon>
        <taxon>Rhabditina</taxon>
        <taxon>Rhabditomorpha</taxon>
        <taxon>Strongyloidea</taxon>
        <taxon>Heligmosomidae</taxon>
        <taxon>Nippostrongylus</taxon>
    </lineage>
</organism>
<gene>
    <name evidence="2" type="ORF">NBR_LOCUS15343</name>
</gene>
<reference evidence="2 3" key="2">
    <citation type="submission" date="2018-11" db="EMBL/GenBank/DDBJ databases">
        <authorList>
            <consortium name="Pathogen Informatics"/>
        </authorList>
    </citation>
    <scope>NUCLEOTIDE SEQUENCE [LARGE SCALE GENOMIC DNA]</scope>
</reference>